<reference evidence="1 2" key="1">
    <citation type="journal article" date="2012" name="Eukaryot. Cell">
        <title>Genome sequence of the fungus Glarea lozoyensis: the first genome sequence of a species from the Helotiaceae family.</title>
        <authorList>
            <person name="Youssar L."/>
            <person name="Gruening B.A."/>
            <person name="Erxleben A."/>
            <person name="Guenther S."/>
            <person name="Huettel W."/>
        </authorList>
    </citation>
    <scope>NUCLEOTIDE SEQUENCE [LARGE SCALE GENOMIC DNA]</scope>
    <source>
        <strain evidence="2">ATCC 74030 / MF5533</strain>
    </source>
</reference>
<gene>
    <name evidence="1" type="ORF">M7I_0680</name>
</gene>
<dbReference type="Proteomes" id="UP000005446">
    <property type="component" value="Unassembled WGS sequence"/>
</dbReference>
<dbReference type="AlphaFoldDB" id="H0EE12"/>
<dbReference type="InParanoid" id="H0EE12"/>
<accession>H0EE12</accession>
<evidence type="ECO:0000313" key="1">
    <source>
        <dbReference type="EMBL" id="EHL03245.1"/>
    </source>
</evidence>
<dbReference type="EMBL" id="AGUE01000011">
    <property type="protein sequence ID" value="EHL03245.1"/>
    <property type="molecule type" value="Genomic_DNA"/>
</dbReference>
<protein>
    <submittedName>
        <fullName evidence="1">Uncharacterized protein</fullName>
    </submittedName>
</protein>
<organism evidence="1 2">
    <name type="scientific">Glarea lozoyensis (strain ATCC 74030 / MF5533)</name>
    <dbReference type="NCBI Taxonomy" id="1104152"/>
    <lineage>
        <taxon>Eukaryota</taxon>
        <taxon>Fungi</taxon>
        <taxon>Dikarya</taxon>
        <taxon>Ascomycota</taxon>
        <taxon>Pezizomycotina</taxon>
        <taxon>Leotiomycetes</taxon>
        <taxon>Helotiales</taxon>
        <taxon>Helotiaceae</taxon>
        <taxon>Glarea</taxon>
    </lineage>
</organism>
<comment type="caution">
    <text evidence="1">The sequence shown here is derived from an EMBL/GenBank/DDBJ whole genome shotgun (WGS) entry which is preliminary data.</text>
</comment>
<sequence length="157" mass="18109">MIETEMRRKRLSYHGAEGKETRIADLLSGKTSVEQQAMERNVLSFIGQVLCGNLIASTHQRFLNSQVKDKAEIANADSSIQPISEKVERAITWAREPIGSMDDIQHLKALETLERVKHSDPVEFVERVVGEHEDFHWVEPAWMRIMREQYNIYEVSS</sequence>
<dbReference type="HOGENOM" id="CLU_1678074_0_0_1"/>
<proteinExistence type="predicted"/>
<evidence type="ECO:0000313" key="2">
    <source>
        <dbReference type="Proteomes" id="UP000005446"/>
    </source>
</evidence>
<keyword evidence="2" id="KW-1185">Reference proteome</keyword>
<name>H0EE12_GLAL7</name>
<dbReference type="OrthoDB" id="8062037at2759"/>